<sequence>MTLLRRPLRASSSSLCWRLQRRPIEHCEAPKQRPQLHAGWQSEMIFTWSYVTDKDWPKHSSYAASVALLQLRDSDASASNRSQRIDDHRVRRIQSSQAVVGGHLGPALPERIHQTSCNPWTIIQITTAVDRLKTPAIATQDSPQPLTPEGSVEVFYVHGPYVLIFSTASVDIWRTGGPHGRLEHIATLAQFILLLVAMPYHLDPIFDTERNLIIIVAHGDGEDGLPSLLVFSLIDGRLVRKLELYGALLEDDLLYADGKILVDTAEDNERFPPHGLTKILLCDVVGDGGVLGSVNLPARLQAREQVRNNTNGGILLPVHVRPNGDIFATSSESWGNKMEVLCWRGADVPKSPEPDASFTLAVGIEDGDQIYPTCSAPLDETAFLLAVYEADGNVLPVQSACQTSIYAIDVETMTIRWHAELGGWVHTVRYVAALDVIVAFGRHDNGDGDKSDKFGYVVALDPATGSQRRMETISHNVQGVPVEYGGLSQTADDFLVVIVFRDGSTCAADLRHFLEHGFPRLGKRLVVSGSPLGEQSNITKAVVSGQTVIVTVGHGSESRSLYFTLP</sequence>
<organism evidence="1 2">
    <name type="scientific">Rhodofomes roseus</name>
    <dbReference type="NCBI Taxonomy" id="34475"/>
    <lineage>
        <taxon>Eukaryota</taxon>
        <taxon>Fungi</taxon>
        <taxon>Dikarya</taxon>
        <taxon>Basidiomycota</taxon>
        <taxon>Agaricomycotina</taxon>
        <taxon>Agaricomycetes</taxon>
        <taxon>Polyporales</taxon>
        <taxon>Rhodofomes</taxon>
    </lineage>
</organism>
<name>A0ABQ8KRJ0_9APHY</name>
<dbReference type="RefSeq" id="XP_047782196.1">
    <property type="nucleotide sequence ID" value="XM_047926624.1"/>
</dbReference>
<protein>
    <recommendedName>
        <fullName evidence="3">Cleavage/polyadenylation specificity factor A subunit N-terminal domain-containing protein</fullName>
    </recommendedName>
</protein>
<dbReference type="InterPro" id="IPR011044">
    <property type="entry name" value="Quino_amine_DH_bsu"/>
</dbReference>
<proteinExistence type="predicted"/>
<dbReference type="GeneID" id="72007356"/>
<dbReference type="InterPro" id="IPR015943">
    <property type="entry name" value="WD40/YVTN_repeat-like_dom_sf"/>
</dbReference>
<accession>A0ABQ8KRJ0</accession>
<evidence type="ECO:0000313" key="1">
    <source>
        <dbReference type="EMBL" id="KAH9840730.1"/>
    </source>
</evidence>
<comment type="caution">
    <text evidence="1">The sequence shown here is derived from an EMBL/GenBank/DDBJ whole genome shotgun (WGS) entry which is preliminary data.</text>
</comment>
<evidence type="ECO:0000313" key="2">
    <source>
        <dbReference type="Proteomes" id="UP000814176"/>
    </source>
</evidence>
<dbReference type="Proteomes" id="UP000814176">
    <property type="component" value="Unassembled WGS sequence"/>
</dbReference>
<keyword evidence="2" id="KW-1185">Reference proteome</keyword>
<dbReference type="EMBL" id="JADCUA010000004">
    <property type="protein sequence ID" value="KAH9840730.1"/>
    <property type="molecule type" value="Genomic_DNA"/>
</dbReference>
<dbReference type="Gene3D" id="2.130.10.10">
    <property type="entry name" value="YVTN repeat-like/Quinoprotein amine dehydrogenase"/>
    <property type="match status" value="1"/>
</dbReference>
<reference evidence="1 2" key="1">
    <citation type="journal article" date="2021" name="Environ. Microbiol.">
        <title>Gene family expansions and transcriptome signatures uncover fungal adaptations to wood decay.</title>
        <authorList>
            <person name="Hage H."/>
            <person name="Miyauchi S."/>
            <person name="Viragh M."/>
            <person name="Drula E."/>
            <person name="Min B."/>
            <person name="Chaduli D."/>
            <person name="Navarro D."/>
            <person name="Favel A."/>
            <person name="Norest M."/>
            <person name="Lesage-Meessen L."/>
            <person name="Balint B."/>
            <person name="Merenyi Z."/>
            <person name="de Eugenio L."/>
            <person name="Morin E."/>
            <person name="Martinez A.T."/>
            <person name="Baldrian P."/>
            <person name="Stursova M."/>
            <person name="Martinez M.J."/>
            <person name="Novotny C."/>
            <person name="Magnuson J.K."/>
            <person name="Spatafora J.W."/>
            <person name="Maurice S."/>
            <person name="Pangilinan J."/>
            <person name="Andreopoulos W."/>
            <person name="LaButti K."/>
            <person name="Hundley H."/>
            <person name="Na H."/>
            <person name="Kuo A."/>
            <person name="Barry K."/>
            <person name="Lipzen A."/>
            <person name="Henrissat B."/>
            <person name="Riley R."/>
            <person name="Ahrendt S."/>
            <person name="Nagy L.G."/>
            <person name="Grigoriev I.V."/>
            <person name="Martin F."/>
            <person name="Rosso M.N."/>
        </authorList>
    </citation>
    <scope>NUCLEOTIDE SEQUENCE [LARGE SCALE GENOMIC DNA]</scope>
    <source>
        <strain evidence="1 2">CIRM-BRFM 1785</strain>
    </source>
</reference>
<evidence type="ECO:0008006" key="3">
    <source>
        <dbReference type="Google" id="ProtNLM"/>
    </source>
</evidence>
<dbReference type="SUPFAM" id="SSF50969">
    <property type="entry name" value="YVTN repeat-like/Quinoprotein amine dehydrogenase"/>
    <property type="match status" value="1"/>
</dbReference>
<gene>
    <name evidence="1" type="ORF">C8Q71DRAFT_846063</name>
</gene>